<dbReference type="AlphaFoldDB" id="D7FMX8"/>
<dbReference type="EMBL" id="FN648230">
    <property type="protein sequence ID" value="CBJ30042.1"/>
    <property type="molecule type" value="Genomic_DNA"/>
</dbReference>
<dbReference type="OrthoDB" id="9992747at2759"/>
<dbReference type="InParanoid" id="D7FMX8"/>
<evidence type="ECO:0000313" key="1">
    <source>
        <dbReference type="EMBL" id="CBJ30042.1"/>
    </source>
</evidence>
<name>D7FMX8_ECTSI</name>
<accession>D7FMX8</accession>
<dbReference type="EMBL" id="FN649730">
    <property type="protein sequence ID" value="CBJ30042.1"/>
    <property type="molecule type" value="Genomic_DNA"/>
</dbReference>
<dbReference type="Proteomes" id="UP000002630">
    <property type="component" value="Linkage Group LG05"/>
</dbReference>
<evidence type="ECO:0000313" key="2">
    <source>
        <dbReference type="Proteomes" id="UP000002630"/>
    </source>
</evidence>
<reference evidence="1 2" key="1">
    <citation type="journal article" date="2010" name="Nature">
        <title>The Ectocarpus genome and the independent evolution of multicellularity in brown algae.</title>
        <authorList>
            <person name="Cock J.M."/>
            <person name="Sterck L."/>
            <person name="Rouze P."/>
            <person name="Scornet D."/>
            <person name="Allen A.E."/>
            <person name="Amoutzias G."/>
            <person name="Anthouard V."/>
            <person name="Artiguenave F."/>
            <person name="Aury J.M."/>
            <person name="Badger J.H."/>
            <person name="Beszteri B."/>
            <person name="Billiau K."/>
            <person name="Bonnet E."/>
            <person name="Bothwell J.H."/>
            <person name="Bowler C."/>
            <person name="Boyen C."/>
            <person name="Brownlee C."/>
            <person name="Carrano C.J."/>
            <person name="Charrier B."/>
            <person name="Cho G.Y."/>
            <person name="Coelho S.M."/>
            <person name="Collen J."/>
            <person name="Corre E."/>
            <person name="Da Silva C."/>
            <person name="Delage L."/>
            <person name="Delaroque N."/>
            <person name="Dittami S.M."/>
            <person name="Doulbeau S."/>
            <person name="Elias M."/>
            <person name="Farnham G."/>
            <person name="Gachon C.M."/>
            <person name="Gschloessl B."/>
            <person name="Heesch S."/>
            <person name="Jabbari K."/>
            <person name="Jubin C."/>
            <person name="Kawai H."/>
            <person name="Kimura K."/>
            <person name="Kloareg B."/>
            <person name="Kupper F.C."/>
            <person name="Lang D."/>
            <person name="Le Bail A."/>
            <person name="Leblanc C."/>
            <person name="Lerouge P."/>
            <person name="Lohr M."/>
            <person name="Lopez P.J."/>
            <person name="Martens C."/>
            <person name="Maumus F."/>
            <person name="Michel G."/>
            <person name="Miranda-Saavedra D."/>
            <person name="Morales J."/>
            <person name="Moreau H."/>
            <person name="Motomura T."/>
            <person name="Nagasato C."/>
            <person name="Napoli C.A."/>
            <person name="Nelson D.R."/>
            <person name="Nyvall-Collen P."/>
            <person name="Peters A.F."/>
            <person name="Pommier C."/>
            <person name="Potin P."/>
            <person name="Poulain J."/>
            <person name="Quesneville H."/>
            <person name="Read B."/>
            <person name="Rensing S.A."/>
            <person name="Ritter A."/>
            <person name="Rousvoal S."/>
            <person name="Samanta M."/>
            <person name="Samson G."/>
            <person name="Schroeder D.C."/>
            <person name="Segurens B."/>
            <person name="Strittmatter M."/>
            <person name="Tonon T."/>
            <person name="Tregear J.W."/>
            <person name="Valentin K."/>
            <person name="von Dassow P."/>
            <person name="Yamagishi T."/>
            <person name="Van de Peer Y."/>
            <person name="Wincker P."/>
        </authorList>
    </citation>
    <scope>NUCLEOTIDE SEQUENCE [LARGE SCALE GENOMIC DNA]</scope>
    <source>
        <strain evidence="2">Ec32 / CCAP1310/4</strain>
    </source>
</reference>
<proteinExistence type="predicted"/>
<keyword evidence="2" id="KW-1185">Reference proteome</keyword>
<organism evidence="1 2">
    <name type="scientific">Ectocarpus siliculosus</name>
    <name type="common">Brown alga</name>
    <name type="synonym">Conferva siliculosa</name>
    <dbReference type="NCBI Taxonomy" id="2880"/>
    <lineage>
        <taxon>Eukaryota</taxon>
        <taxon>Sar</taxon>
        <taxon>Stramenopiles</taxon>
        <taxon>Ochrophyta</taxon>
        <taxon>PX clade</taxon>
        <taxon>Phaeophyceae</taxon>
        <taxon>Ectocarpales</taxon>
        <taxon>Ectocarpaceae</taxon>
        <taxon>Ectocarpus</taxon>
    </lineage>
</organism>
<protein>
    <submittedName>
        <fullName evidence="1">Uncharacterized protein</fullName>
    </submittedName>
</protein>
<sequence length="94" mass="10661">MFRGLEWLCTTDAPVLWPERIVYVGLRDVGVYEGKILHLLKQAQGHFASTTQDVDHLSIGKVMNLPCRGSSLRETWMKTAPRCSCRSTPMLSIR</sequence>
<gene>
    <name evidence="1" type="ORF">Esi_0172_0018</name>
</gene>